<evidence type="ECO:0000256" key="1">
    <source>
        <dbReference type="SAM" id="SignalP"/>
    </source>
</evidence>
<evidence type="ECO:0000313" key="3">
    <source>
        <dbReference type="Proteomes" id="UP000003919"/>
    </source>
</evidence>
<reference evidence="2 3" key="1">
    <citation type="journal article" date="2011" name="J. Bacteriol.">
        <title>Complete genome sequence of Algoriphagus sp. PR1, bacterial prey of a colony-forming choanoflagellate.</title>
        <authorList>
            <person name="Alegado R.A."/>
            <person name="Ferriera S."/>
            <person name="Nusbaum C."/>
            <person name="Young S.K."/>
            <person name="Zeng Q."/>
            <person name="Imamovic A."/>
            <person name="Fairclough S.R."/>
            <person name="King N."/>
        </authorList>
    </citation>
    <scope>NUCLEOTIDE SEQUENCE [LARGE SCALE GENOMIC DNA]</scope>
    <source>
        <strain evidence="2 3">PR1</strain>
    </source>
</reference>
<gene>
    <name evidence="2" type="ORF">ALPR1_02940</name>
</gene>
<keyword evidence="1" id="KW-0732">Signal</keyword>
<dbReference type="PROSITE" id="PS51257">
    <property type="entry name" value="PROKAR_LIPOPROTEIN"/>
    <property type="match status" value="1"/>
</dbReference>
<dbReference type="Proteomes" id="UP000003919">
    <property type="component" value="Unassembled WGS sequence"/>
</dbReference>
<name>A3HVJ1_9BACT</name>
<keyword evidence="3" id="KW-1185">Reference proteome</keyword>
<dbReference type="AlphaFoldDB" id="A3HVJ1"/>
<feature type="chain" id="PRO_5002652693" description="Lipoprotein" evidence="1">
    <location>
        <begin position="25"/>
        <end position="186"/>
    </location>
</feature>
<proteinExistence type="predicted"/>
<dbReference type="EMBL" id="AAXU02000001">
    <property type="protein sequence ID" value="EAZ82163.1"/>
    <property type="molecule type" value="Genomic_DNA"/>
</dbReference>
<accession>A3HVJ1</accession>
<evidence type="ECO:0000313" key="2">
    <source>
        <dbReference type="EMBL" id="EAZ82163.1"/>
    </source>
</evidence>
<organism evidence="2 3">
    <name type="scientific">Algoriphagus machipongonensis</name>
    <dbReference type="NCBI Taxonomy" id="388413"/>
    <lineage>
        <taxon>Bacteria</taxon>
        <taxon>Pseudomonadati</taxon>
        <taxon>Bacteroidota</taxon>
        <taxon>Cytophagia</taxon>
        <taxon>Cytophagales</taxon>
        <taxon>Cyclobacteriaceae</taxon>
        <taxon>Algoriphagus</taxon>
    </lineage>
</organism>
<comment type="caution">
    <text evidence="2">The sequence shown here is derived from an EMBL/GenBank/DDBJ whole genome shotgun (WGS) entry which is preliminary data.</text>
</comment>
<feature type="signal peptide" evidence="1">
    <location>
        <begin position="1"/>
        <end position="24"/>
    </location>
</feature>
<dbReference type="RefSeq" id="WP_008198267.1">
    <property type="nucleotide sequence ID" value="NZ_CM001023.1"/>
</dbReference>
<evidence type="ECO:0008006" key="4">
    <source>
        <dbReference type="Google" id="ProtNLM"/>
    </source>
</evidence>
<dbReference type="HOGENOM" id="CLU_1451586_0_0_10"/>
<protein>
    <recommendedName>
        <fullName evidence="4">Lipoprotein</fullName>
    </recommendedName>
</protein>
<sequence length="186" mass="21074">MKILLKVNLAFSVLFGLMACSSQKDVQSKSDEYDLINYLIEQDDNYKVSQDFLSWEENSYSTYHDFNPSELEEVDFLAINKELDLDTLLTSDELDQLKSKIASVKPKKLKKSGVVASSKLVNNKMDVIYPASIMGVAYPLIIHVNGGETFGFILSVFSEKGTYYSIYKKEVSGDWEIIHKAMISIQ</sequence>